<name>A0A167T7C4_9HYPO</name>
<evidence type="ECO:0000259" key="7">
    <source>
        <dbReference type="Pfam" id="PF00172"/>
    </source>
</evidence>
<feature type="domain" description="Zn(2)-C6 fungal-type" evidence="7">
    <location>
        <begin position="12"/>
        <end position="38"/>
    </location>
</feature>
<keyword evidence="6" id="KW-0539">Nucleus</keyword>
<dbReference type="Pfam" id="PF00172">
    <property type="entry name" value="Zn_clus"/>
    <property type="match status" value="1"/>
</dbReference>
<dbReference type="PANTHER" id="PTHR36206:SF16">
    <property type="entry name" value="TRANSCRIPTION FACTOR DOMAIN-CONTAINING PROTEIN-RELATED"/>
    <property type="match status" value="1"/>
</dbReference>
<keyword evidence="3" id="KW-0805">Transcription regulation</keyword>
<dbReference type="EMBL" id="AZHD01000009">
    <property type="protein sequence ID" value="OAA60294.1"/>
    <property type="molecule type" value="Genomic_DNA"/>
</dbReference>
<evidence type="ECO:0000256" key="2">
    <source>
        <dbReference type="ARBA" id="ARBA00022833"/>
    </source>
</evidence>
<dbReference type="AlphaFoldDB" id="A0A167T7C4"/>
<reference evidence="8 9" key="1">
    <citation type="journal article" date="2016" name="Genome Biol. Evol.">
        <title>Divergent and convergent evolution of fungal pathogenicity.</title>
        <authorList>
            <person name="Shang Y."/>
            <person name="Xiao G."/>
            <person name="Zheng P."/>
            <person name="Cen K."/>
            <person name="Zhan S."/>
            <person name="Wang C."/>
        </authorList>
    </citation>
    <scope>NUCLEOTIDE SEQUENCE [LARGE SCALE GENOMIC DNA]</scope>
    <source>
        <strain evidence="8 9">RCEF 264</strain>
    </source>
</reference>
<evidence type="ECO:0000256" key="4">
    <source>
        <dbReference type="ARBA" id="ARBA00023125"/>
    </source>
</evidence>
<keyword evidence="5" id="KW-0804">Transcription</keyword>
<dbReference type="InterPro" id="IPR036864">
    <property type="entry name" value="Zn2-C6_fun-type_DNA-bd_sf"/>
</dbReference>
<dbReference type="Proteomes" id="UP000076874">
    <property type="component" value="Unassembled WGS sequence"/>
</dbReference>
<evidence type="ECO:0000313" key="9">
    <source>
        <dbReference type="Proteomes" id="UP000076874"/>
    </source>
</evidence>
<dbReference type="SUPFAM" id="SSF57701">
    <property type="entry name" value="Zn2/Cys6 DNA-binding domain"/>
    <property type="match status" value="1"/>
</dbReference>
<evidence type="ECO:0000256" key="1">
    <source>
        <dbReference type="ARBA" id="ARBA00022723"/>
    </source>
</evidence>
<dbReference type="Pfam" id="PF11951">
    <property type="entry name" value="Fungal_trans_2"/>
    <property type="match status" value="1"/>
</dbReference>
<keyword evidence="9" id="KW-1185">Reference proteome</keyword>
<evidence type="ECO:0000256" key="5">
    <source>
        <dbReference type="ARBA" id="ARBA00023163"/>
    </source>
</evidence>
<dbReference type="STRING" id="1081102.A0A167T7C4"/>
<dbReference type="InterPro" id="IPR052360">
    <property type="entry name" value="Transcr_Regulatory_Proteins"/>
</dbReference>
<keyword evidence="1" id="KW-0479">Metal-binding</keyword>
<evidence type="ECO:0000256" key="3">
    <source>
        <dbReference type="ARBA" id="ARBA00023015"/>
    </source>
</evidence>
<dbReference type="PANTHER" id="PTHR36206">
    <property type="entry name" value="ASPERCRYPTIN BIOSYNTHESIS CLUSTER-SPECIFIC TRANSCRIPTION REGULATOR ATNN-RELATED"/>
    <property type="match status" value="1"/>
</dbReference>
<proteinExistence type="predicted"/>
<accession>A0A167T7C4</accession>
<protein>
    <submittedName>
        <fullName evidence="8">C6 zinc finger domain protein</fullName>
    </submittedName>
</protein>
<organism evidence="8 9">
    <name type="scientific">Niveomyces insectorum RCEF 264</name>
    <dbReference type="NCBI Taxonomy" id="1081102"/>
    <lineage>
        <taxon>Eukaryota</taxon>
        <taxon>Fungi</taxon>
        <taxon>Dikarya</taxon>
        <taxon>Ascomycota</taxon>
        <taxon>Pezizomycotina</taxon>
        <taxon>Sordariomycetes</taxon>
        <taxon>Hypocreomycetidae</taxon>
        <taxon>Hypocreales</taxon>
        <taxon>Cordycipitaceae</taxon>
        <taxon>Niveomyces</taxon>
    </lineage>
</organism>
<dbReference type="CDD" id="cd00067">
    <property type="entry name" value="GAL4"/>
    <property type="match status" value="1"/>
</dbReference>
<dbReference type="GO" id="GO:0003677">
    <property type="term" value="F:DNA binding"/>
    <property type="evidence" value="ECO:0007669"/>
    <property type="project" value="UniProtKB-KW"/>
</dbReference>
<dbReference type="GO" id="GO:0000981">
    <property type="term" value="F:DNA-binding transcription factor activity, RNA polymerase II-specific"/>
    <property type="evidence" value="ECO:0007669"/>
    <property type="project" value="InterPro"/>
</dbReference>
<dbReference type="InterPro" id="IPR021858">
    <property type="entry name" value="Fun_TF"/>
</dbReference>
<keyword evidence="2" id="KW-0862">Zinc</keyword>
<dbReference type="OrthoDB" id="3172332at2759"/>
<sequence length="596" mass="66639">MQGLRADNRPGRVRRVKCDEAFPACRRCTSTGRNCDGYGILRGGGSMNYGHCDDETALLDNVVGTMTAAAAPRRAAELLRRAPTATTAWHVSHDEWACFDWFRCRTAMKLRGSFVTDFWTVRIVQAGLSEPAVFHAIVALGAYHRTSCGRPPSRSQELTHLTLQHYGHAIHALQRHFAAKDRFALRVTLLVCVVFVSLDLLRGLPVAAQVHLGNGLRLIEALHRHSGSKTAAAATDRTDKGVHEFPRPYGCVGPTDPLDLDGHLVQVLARLHVQNELFHQPRPKPSRFIVEWMASQAAPPPPWRLRDAWLALDCAFVALFCLQERLFERTRPAPCGPTRDASFNVEDEVRSIEARLASWLEDYNASASTLRRHGSVSAKKVDCLIRVYHALAGIMTKACRHYGDEGRFDDHTESFIPLVCQLVDLRAVSFPTSLENPSASTTDTILGGLPLSRSIVDMGWIFPLYYIAVKCRVRRLRLHAVRFLEITRHREGIWDPRITACVARKVMELEEESWYVDAADSDDGFALDSHPRACDVRLPTLPRERRFCDVQIVFSGEPLETVHIFGRRHDDDMANGVACIASLDVASQEWSSGTAI</sequence>
<gene>
    <name evidence="8" type="ORF">SPI_05418</name>
</gene>
<dbReference type="InterPro" id="IPR001138">
    <property type="entry name" value="Zn2Cys6_DnaBD"/>
</dbReference>
<comment type="caution">
    <text evidence="8">The sequence shown here is derived from an EMBL/GenBank/DDBJ whole genome shotgun (WGS) entry which is preliminary data.</text>
</comment>
<evidence type="ECO:0000313" key="8">
    <source>
        <dbReference type="EMBL" id="OAA60294.1"/>
    </source>
</evidence>
<keyword evidence="4" id="KW-0238">DNA-binding</keyword>
<dbReference type="GO" id="GO:0008270">
    <property type="term" value="F:zinc ion binding"/>
    <property type="evidence" value="ECO:0007669"/>
    <property type="project" value="InterPro"/>
</dbReference>
<evidence type="ECO:0000256" key="6">
    <source>
        <dbReference type="ARBA" id="ARBA00023242"/>
    </source>
</evidence>